<proteinExistence type="inferred from homology"/>
<sequence length="558" mass="60419">MAITGPRPLPLLAALTAGALLLAGCSSGTGSGAAATAGAGAGIDEKPVQGGALTYATDVEPISFDIHVSQQDITGAIQRNVFDSLVHQDDKGEFQPWLAKSWEIAPDLKSYTFHLREDVKFTDGTVFDAEAVKANFDRIVAKETKSQYAASLLGPYTGAEVVDPHTVKVSFSEPFAPFLQAASTAYLGFYSPKAIKENGAKLGTGGPADVGTGPFVFTGYTKGQSAVFTRNPDYNWAPPSANHQGPAYLEKLTIRFLTEDSVRVGALSSGQVQVAEPIPPADVRTVQGDPKLRTIATDAPGANYALVLNTTKAPLDDPKVRKAVQRGIDLDTDIQSVYFGVYKRAWSPIAPSTPYYDKSLEKSWPYDKAAAEKALDEAGWTARDGEGYRTKDGKRLSLEWPLPPAEYVREQRETLGQAIQADLKKIGVEVTRPRLDIGTYIGNVYGGKEHIADYSWARFDPDVLRLYFHSASKPSTGGQNATFYQDAQLDEWTTTGKGTFDKAVRQDVYTKTQQRAIELGLIVPLYVRTAVVGTAAKVRGLTADPNTWLAFHDAWLAK</sequence>
<dbReference type="Gene3D" id="3.10.105.10">
    <property type="entry name" value="Dipeptide-binding Protein, Domain 3"/>
    <property type="match status" value="1"/>
</dbReference>
<comment type="similarity">
    <text evidence="2">Belongs to the bacterial solute-binding protein 5 family.</text>
</comment>
<evidence type="ECO:0000256" key="2">
    <source>
        <dbReference type="ARBA" id="ARBA00005695"/>
    </source>
</evidence>
<dbReference type="InterPro" id="IPR000914">
    <property type="entry name" value="SBP_5_dom"/>
</dbReference>
<comment type="subcellular location">
    <subcellularLocation>
        <location evidence="1">Cell membrane</location>
        <topology evidence="1">Lipid-anchor</topology>
    </subcellularLocation>
</comment>
<evidence type="ECO:0000259" key="5">
    <source>
        <dbReference type="Pfam" id="PF00496"/>
    </source>
</evidence>
<dbReference type="InterPro" id="IPR030678">
    <property type="entry name" value="Peptide/Ni-bd"/>
</dbReference>
<feature type="domain" description="Solute-binding protein family 5" evidence="5">
    <location>
        <begin position="93"/>
        <end position="464"/>
    </location>
</feature>
<reference evidence="6" key="1">
    <citation type="submission" date="2022-10" db="EMBL/GenBank/DDBJ databases">
        <title>The complete genomes of actinobacterial strains from the NBC collection.</title>
        <authorList>
            <person name="Joergensen T.S."/>
            <person name="Alvarez Arevalo M."/>
            <person name="Sterndorff E.B."/>
            <person name="Faurdal D."/>
            <person name="Vuksanovic O."/>
            <person name="Mourched A.-S."/>
            <person name="Charusanti P."/>
            <person name="Shaw S."/>
            <person name="Blin K."/>
            <person name="Weber T."/>
        </authorList>
    </citation>
    <scope>NUCLEOTIDE SEQUENCE</scope>
    <source>
        <strain evidence="6">NBC_00222</strain>
    </source>
</reference>
<evidence type="ECO:0000313" key="6">
    <source>
        <dbReference type="EMBL" id="WUQ87571.1"/>
    </source>
</evidence>
<name>A0ABZ1UBX1_9ACTN</name>
<dbReference type="Gene3D" id="3.40.190.10">
    <property type="entry name" value="Periplasmic binding protein-like II"/>
    <property type="match status" value="1"/>
</dbReference>
<dbReference type="PROSITE" id="PS51257">
    <property type="entry name" value="PROKAR_LIPOPROTEIN"/>
    <property type="match status" value="1"/>
</dbReference>
<keyword evidence="3 4" id="KW-0732">Signal</keyword>
<dbReference type="EMBL" id="CP108110">
    <property type="protein sequence ID" value="WUQ87571.1"/>
    <property type="molecule type" value="Genomic_DNA"/>
</dbReference>
<keyword evidence="7" id="KW-1185">Reference proteome</keyword>
<dbReference type="PIRSF" id="PIRSF002741">
    <property type="entry name" value="MppA"/>
    <property type="match status" value="1"/>
</dbReference>
<dbReference type="SUPFAM" id="SSF53850">
    <property type="entry name" value="Periplasmic binding protein-like II"/>
    <property type="match status" value="1"/>
</dbReference>
<feature type="signal peptide" evidence="4">
    <location>
        <begin position="1"/>
        <end position="23"/>
    </location>
</feature>
<evidence type="ECO:0000256" key="1">
    <source>
        <dbReference type="ARBA" id="ARBA00004193"/>
    </source>
</evidence>
<gene>
    <name evidence="6" type="ORF">OHA16_34135</name>
</gene>
<organism evidence="6 7">
    <name type="scientific">Kitasatospora purpeofusca</name>
    <dbReference type="NCBI Taxonomy" id="67352"/>
    <lineage>
        <taxon>Bacteria</taxon>
        <taxon>Bacillati</taxon>
        <taxon>Actinomycetota</taxon>
        <taxon>Actinomycetes</taxon>
        <taxon>Kitasatosporales</taxon>
        <taxon>Streptomycetaceae</taxon>
        <taxon>Kitasatospora</taxon>
    </lineage>
</organism>
<dbReference type="InterPro" id="IPR023765">
    <property type="entry name" value="SBP_5_CS"/>
</dbReference>
<dbReference type="RefSeq" id="WP_328958129.1">
    <property type="nucleotide sequence ID" value="NZ_CP108110.1"/>
</dbReference>
<evidence type="ECO:0000313" key="7">
    <source>
        <dbReference type="Proteomes" id="UP001432222"/>
    </source>
</evidence>
<dbReference type="CDD" id="cd08492">
    <property type="entry name" value="PBP2_NikA_DppA_OppA_like_15"/>
    <property type="match status" value="1"/>
</dbReference>
<evidence type="ECO:0000256" key="4">
    <source>
        <dbReference type="SAM" id="SignalP"/>
    </source>
</evidence>
<dbReference type="Pfam" id="PF00496">
    <property type="entry name" value="SBP_bac_5"/>
    <property type="match status" value="1"/>
</dbReference>
<dbReference type="InterPro" id="IPR039424">
    <property type="entry name" value="SBP_5"/>
</dbReference>
<dbReference type="Proteomes" id="UP001432222">
    <property type="component" value="Chromosome"/>
</dbReference>
<feature type="chain" id="PRO_5045467321" evidence="4">
    <location>
        <begin position="24"/>
        <end position="558"/>
    </location>
</feature>
<evidence type="ECO:0000256" key="3">
    <source>
        <dbReference type="ARBA" id="ARBA00022729"/>
    </source>
</evidence>
<dbReference type="PANTHER" id="PTHR30290">
    <property type="entry name" value="PERIPLASMIC BINDING COMPONENT OF ABC TRANSPORTER"/>
    <property type="match status" value="1"/>
</dbReference>
<accession>A0ABZ1UBX1</accession>
<protein>
    <submittedName>
        <fullName evidence="6">ABC transporter substrate-binding protein</fullName>
    </submittedName>
</protein>
<dbReference type="PROSITE" id="PS01040">
    <property type="entry name" value="SBP_BACTERIAL_5"/>
    <property type="match status" value="1"/>
</dbReference>